<reference evidence="2 3" key="1">
    <citation type="journal article" date="2023" name="Sci. Data">
        <title>Genome assembly of the Korean intertidal mud-creeper Batillaria attramentaria.</title>
        <authorList>
            <person name="Patra A.K."/>
            <person name="Ho P.T."/>
            <person name="Jun S."/>
            <person name="Lee S.J."/>
            <person name="Kim Y."/>
            <person name="Won Y.J."/>
        </authorList>
    </citation>
    <scope>NUCLEOTIDE SEQUENCE [LARGE SCALE GENOMIC DNA]</scope>
    <source>
        <strain evidence="2">Wonlab-2016</strain>
    </source>
</reference>
<evidence type="ECO:0000256" key="1">
    <source>
        <dbReference type="SAM" id="MobiDB-lite"/>
    </source>
</evidence>
<comment type="caution">
    <text evidence="2">The sequence shown here is derived from an EMBL/GenBank/DDBJ whole genome shotgun (WGS) entry which is preliminary data.</text>
</comment>
<evidence type="ECO:0000313" key="2">
    <source>
        <dbReference type="EMBL" id="KAK7481632.1"/>
    </source>
</evidence>
<accession>A0ABD0K3F2</accession>
<protein>
    <submittedName>
        <fullName evidence="2">Uncharacterized protein</fullName>
    </submittedName>
</protein>
<evidence type="ECO:0000313" key="3">
    <source>
        <dbReference type="Proteomes" id="UP001519460"/>
    </source>
</evidence>
<dbReference type="AlphaFoldDB" id="A0ABD0K3F2"/>
<dbReference type="Proteomes" id="UP001519460">
    <property type="component" value="Unassembled WGS sequence"/>
</dbReference>
<sequence>MSSLLVVDGWKPNSDPETAQLERTKLENPELSIQPGTGTERIQADVGELQAKFAAPEFDAWSGQRLA</sequence>
<name>A0ABD0K3F2_9CAEN</name>
<dbReference type="EMBL" id="JACVVK020000259">
    <property type="protein sequence ID" value="KAK7481632.1"/>
    <property type="molecule type" value="Genomic_DNA"/>
</dbReference>
<feature type="region of interest" description="Disordered" evidence="1">
    <location>
        <begin position="1"/>
        <end position="20"/>
    </location>
</feature>
<gene>
    <name evidence="2" type="ORF">BaRGS_00027148</name>
</gene>
<organism evidence="2 3">
    <name type="scientific">Batillaria attramentaria</name>
    <dbReference type="NCBI Taxonomy" id="370345"/>
    <lineage>
        <taxon>Eukaryota</taxon>
        <taxon>Metazoa</taxon>
        <taxon>Spiralia</taxon>
        <taxon>Lophotrochozoa</taxon>
        <taxon>Mollusca</taxon>
        <taxon>Gastropoda</taxon>
        <taxon>Caenogastropoda</taxon>
        <taxon>Sorbeoconcha</taxon>
        <taxon>Cerithioidea</taxon>
        <taxon>Batillariidae</taxon>
        <taxon>Batillaria</taxon>
    </lineage>
</organism>
<proteinExistence type="predicted"/>
<keyword evidence="3" id="KW-1185">Reference proteome</keyword>